<dbReference type="CDD" id="cd00093">
    <property type="entry name" value="HTH_XRE"/>
    <property type="match status" value="1"/>
</dbReference>
<reference evidence="2 3" key="1">
    <citation type="submission" date="2020-07" db="EMBL/GenBank/DDBJ databases">
        <title>Streptomyces isolated from Indian soil.</title>
        <authorList>
            <person name="Mandal S."/>
            <person name="Maiti P.K."/>
        </authorList>
    </citation>
    <scope>NUCLEOTIDE SEQUENCE [LARGE SCALE GENOMIC DNA]</scope>
    <source>
        <strain evidence="2 3">PSKA28</strain>
    </source>
</reference>
<dbReference type="InterPro" id="IPR043917">
    <property type="entry name" value="DUF5753"/>
</dbReference>
<feature type="domain" description="HTH cro/C1-type" evidence="1">
    <location>
        <begin position="18"/>
        <end position="73"/>
    </location>
</feature>
<dbReference type="EMBL" id="JACEHE010000002">
    <property type="protein sequence ID" value="MBA2945176.1"/>
    <property type="molecule type" value="Genomic_DNA"/>
</dbReference>
<protein>
    <submittedName>
        <fullName evidence="2">Helix-turn-helix domain-containing protein</fullName>
    </submittedName>
</protein>
<dbReference type="SUPFAM" id="SSF47413">
    <property type="entry name" value="lambda repressor-like DNA-binding domains"/>
    <property type="match status" value="1"/>
</dbReference>
<dbReference type="GO" id="GO:0003677">
    <property type="term" value="F:DNA binding"/>
    <property type="evidence" value="ECO:0007669"/>
    <property type="project" value="InterPro"/>
</dbReference>
<accession>A0A7W0DHG6</accession>
<evidence type="ECO:0000313" key="2">
    <source>
        <dbReference type="EMBL" id="MBA2945176.1"/>
    </source>
</evidence>
<sequence length="293" mass="32628">MGLRTTISERQRRLGFELKQLREQAGLTAGEAAERIGMGRAQLSQIETAKTTILTERLRDLCRLYGCTDETYVDALVTMSEATGKGWWSAYKGPMETGALSLAELEAAAVALRVHQTLFIPGLFQTADYAKAIFNSPKLGFENVDEALRFRMERQRILTRHNPPSVHAVIHEAALHMRFGGTQVVREQLLRLIELARLPHVTIQVYPFSAEAHAALSGNFVHIIPSLPQLSTVVLERPTGSSYLSEPAHLHRYEELFDRLAENALAPVDVSLAPEAHSVKDSLALIQHLLYTL</sequence>
<evidence type="ECO:0000313" key="3">
    <source>
        <dbReference type="Proteomes" id="UP000545761"/>
    </source>
</evidence>
<gene>
    <name evidence="2" type="ORF">H1D24_04875</name>
</gene>
<organism evidence="2 3">
    <name type="scientific">Streptomyces himalayensis subsp. himalayensis</name>
    <dbReference type="NCBI Taxonomy" id="2756131"/>
    <lineage>
        <taxon>Bacteria</taxon>
        <taxon>Bacillati</taxon>
        <taxon>Actinomycetota</taxon>
        <taxon>Actinomycetes</taxon>
        <taxon>Kitasatosporales</taxon>
        <taxon>Streptomycetaceae</taxon>
        <taxon>Streptomyces</taxon>
        <taxon>Streptomyces himalayensis</taxon>
    </lineage>
</organism>
<evidence type="ECO:0000259" key="1">
    <source>
        <dbReference type="PROSITE" id="PS50943"/>
    </source>
</evidence>
<dbReference type="SMART" id="SM00530">
    <property type="entry name" value="HTH_XRE"/>
    <property type="match status" value="1"/>
</dbReference>
<dbReference type="InterPro" id="IPR001387">
    <property type="entry name" value="Cro/C1-type_HTH"/>
</dbReference>
<dbReference type="RefSeq" id="WP_181656111.1">
    <property type="nucleotide sequence ID" value="NZ_JACEHE010000002.1"/>
</dbReference>
<comment type="caution">
    <text evidence="2">The sequence shown here is derived from an EMBL/GenBank/DDBJ whole genome shotgun (WGS) entry which is preliminary data.</text>
</comment>
<dbReference type="AlphaFoldDB" id="A0A7W0DHG6"/>
<name>A0A7W0DHG6_9ACTN</name>
<dbReference type="Pfam" id="PF13560">
    <property type="entry name" value="HTH_31"/>
    <property type="match status" value="1"/>
</dbReference>
<dbReference type="Gene3D" id="1.10.260.40">
    <property type="entry name" value="lambda repressor-like DNA-binding domains"/>
    <property type="match status" value="1"/>
</dbReference>
<dbReference type="Proteomes" id="UP000545761">
    <property type="component" value="Unassembled WGS sequence"/>
</dbReference>
<dbReference type="InterPro" id="IPR010982">
    <property type="entry name" value="Lambda_DNA-bd_dom_sf"/>
</dbReference>
<dbReference type="Pfam" id="PF19054">
    <property type="entry name" value="DUF5753"/>
    <property type="match status" value="1"/>
</dbReference>
<proteinExistence type="predicted"/>
<dbReference type="PROSITE" id="PS50943">
    <property type="entry name" value="HTH_CROC1"/>
    <property type="match status" value="1"/>
</dbReference>